<dbReference type="EMBL" id="LGTO01000007">
    <property type="protein sequence ID" value="KNE19386.1"/>
    <property type="molecule type" value="Genomic_DNA"/>
</dbReference>
<dbReference type="Gene3D" id="3.40.50.300">
    <property type="entry name" value="P-loop containing nucleotide triphosphate hydrolases"/>
    <property type="match status" value="1"/>
</dbReference>
<dbReference type="AlphaFoldDB" id="A0A0L0QLE4"/>
<evidence type="ECO:0000259" key="1">
    <source>
        <dbReference type="Pfam" id="PF02492"/>
    </source>
</evidence>
<gene>
    <name evidence="2" type="ORF">AFK71_12850</name>
</gene>
<evidence type="ECO:0000313" key="3">
    <source>
        <dbReference type="Proteomes" id="UP000036780"/>
    </source>
</evidence>
<comment type="caution">
    <text evidence="2">The sequence shown here is derived from an EMBL/GenBank/DDBJ whole genome shotgun (WGS) entry which is preliminary data.</text>
</comment>
<dbReference type="PATRIC" id="fig|1473.5.peg.1153"/>
<keyword evidence="3" id="KW-1185">Reference proteome</keyword>
<feature type="domain" description="CobW/HypB/UreG nucleotide-binding" evidence="1">
    <location>
        <begin position="6"/>
        <end position="48"/>
    </location>
</feature>
<dbReference type="InterPro" id="IPR027417">
    <property type="entry name" value="P-loop_NTPase"/>
</dbReference>
<name>A0A0L0QLE4_VIRPA</name>
<dbReference type="Proteomes" id="UP000036780">
    <property type="component" value="Unassembled WGS sequence"/>
</dbReference>
<proteinExistence type="predicted"/>
<reference evidence="3" key="1">
    <citation type="submission" date="2015-07" db="EMBL/GenBank/DDBJ databases">
        <title>Fjat-10053 dsm26.</title>
        <authorList>
            <person name="Liu B."/>
            <person name="Wang J."/>
            <person name="Zhu Y."/>
            <person name="Liu G."/>
            <person name="Chen Q."/>
            <person name="Chen Z."/>
            <person name="Lan J."/>
            <person name="Che J."/>
            <person name="Ge C."/>
            <person name="Shi H."/>
            <person name="Pan Z."/>
            <person name="Liu X."/>
        </authorList>
    </citation>
    <scope>NUCLEOTIDE SEQUENCE [LARGE SCALE GENOMIC DNA]</scope>
    <source>
        <strain evidence="3">DSM 26</strain>
    </source>
</reference>
<dbReference type="InterPro" id="IPR051927">
    <property type="entry name" value="Zn_Chap_cDPG_Synth"/>
</dbReference>
<evidence type="ECO:0000313" key="2">
    <source>
        <dbReference type="EMBL" id="KNE19386.1"/>
    </source>
</evidence>
<dbReference type="PANTHER" id="PTHR43603:SF1">
    <property type="entry name" value="ZINC-REGULATED GTPASE METALLOPROTEIN ACTIVATOR 1"/>
    <property type="match status" value="1"/>
</dbReference>
<organism evidence="2 3">
    <name type="scientific">Virgibacillus pantothenticus</name>
    <dbReference type="NCBI Taxonomy" id="1473"/>
    <lineage>
        <taxon>Bacteria</taxon>
        <taxon>Bacillati</taxon>
        <taxon>Bacillota</taxon>
        <taxon>Bacilli</taxon>
        <taxon>Bacillales</taxon>
        <taxon>Bacillaceae</taxon>
        <taxon>Virgibacillus</taxon>
    </lineage>
</organism>
<dbReference type="PANTHER" id="PTHR43603">
    <property type="entry name" value="COBW DOMAIN-CONTAINING PROTEIN DDB_G0274527"/>
    <property type="match status" value="1"/>
</dbReference>
<protein>
    <recommendedName>
        <fullName evidence="1">CobW/HypB/UreG nucleotide-binding domain-containing protein</fullName>
    </recommendedName>
</protein>
<dbReference type="SUPFAM" id="SSF52540">
    <property type="entry name" value="P-loop containing nucleoside triphosphate hydrolases"/>
    <property type="match status" value="1"/>
</dbReference>
<accession>A0A0L0QLE4</accession>
<dbReference type="InterPro" id="IPR003495">
    <property type="entry name" value="CobW/HypB/UreG_nucleotide-bd"/>
</dbReference>
<dbReference type="Pfam" id="PF02492">
    <property type="entry name" value="cobW"/>
    <property type="match status" value="1"/>
</dbReference>
<sequence>MSKKIPVTVLSGFLGAGKTSLLNHLLENQKGLKIAIIVNDMSEINVDAFQSTHLYKVRQRFFPKSLQKTLKNDPLKRKIL</sequence>